<sequence length="181" mass="21219">MTKKEKSINGTESYVFSSNNKLIIFLPNTFKFKDKMGYFLSKLNSLLEYFNTINIAKTKSSSIISSPQELLEQKILYIIYDGPQPGLYISFEEIIMQNAKRSLRKVKKTFRNRFYIDPLVKTYIQNYKGKKASKLIYPKVATPQPIKAKKSSLKPSYKQLLQTNTEPIDKEYLEWKMIKLF</sequence>
<organism evidence="1 2">
    <name type="scientific">Paspalum notatum var. saurae</name>
    <dbReference type="NCBI Taxonomy" id="547442"/>
    <lineage>
        <taxon>Eukaryota</taxon>
        <taxon>Viridiplantae</taxon>
        <taxon>Streptophyta</taxon>
        <taxon>Embryophyta</taxon>
        <taxon>Tracheophyta</taxon>
        <taxon>Spermatophyta</taxon>
        <taxon>Magnoliopsida</taxon>
        <taxon>Liliopsida</taxon>
        <taxon>Poales</taxon>
        <taxon>Poaceae</taxon>
        <taxon>PACMAD clade</taxon>
        <taxon>Panicoideae</taxon>
        <taxon>Andropogonodae</taxon>
        <taxon>Paspaleae</taxon>
        <taxon>Paspalinae</taxon>
        <taxon>Paspalum</taxon>
    </lineage>
</organism>
<keyword evidence="2" id="KW-1185">Reference proteome</keyword>
<evidence type="ECO:0000313" key="2">
    <source>
        <dbReference type="Proteomes" id="UP001341281"/>
    </source>
</evidence>
<dbReference type="AlphaFoldDB" id="A0AAQ3X8K8"/>
<gene>
    <name evidence="1" type="ORF">U9M48_035089</name>
</gene>
<reference evidence="1 2" key="1">
    <citation type="submission" date="2024-02" db="EMBL/GenBank/DDBJ databases">
        <title>High-quality chromosome-scale genome assembly of Pensacola bahiagrass (Paspalum notatum Flugge var. saurae).</title>
        <authorList>
            <person name="Vega J.M."/>
            <person name="Podio M."/>
            <person name="Orjuela J."/>
            <person name="Siena L.A."/>
            <person name="Pessino S.C."/>
            <person name="Combes M.C."/>
            <person name="Mariac C."/>
            <person name="Albertini E."/>
            <person name="Pupilli F."/>
            <person name="Ortiz J.P.A."/>
            <person name="Leblanc O."/>
        </authorList>
    </citation>
    <scope>NUCLEOTIDE SEQUENCE [LARGE SCALE GENOMIC DNA]</scope>
    <source>
        <strain evidence="1">R1</strain>
        <tissue evidence="1">Leaf</tissue>
    </source>
</reference>
<proteinExistence type="predicted"/>
<accession>A0AAQ3X8K8</accession>
<protein>
    <submittedName>
        <fullName evidence="1">Uncharacterized protein</fullName>
    </submittedName>
</protein>
<dbReference type="Proteomes" id="UP001341281">
    <property type="component" value="Chromosome 08"/>
</dbReference>
<name>A0AAQ3X8K8_PASNO</name>
<evidence type="ECO:0000313" key="1">
    <source>
        <dbReference type="EMBL" id="WVZ88586.1"/>
    </source>
</evidence>
<dbReference type="EMBL" id="CP144752">
    <property type="protein sequence ID" value="WVZ88586.1"/>
    <property type="molecule type" value="Genomic_DNA"/>
</dbReference>